<evidence type="ECO:0000259" key="1">
    <source>
        <dbReference type="PROSITE" id="PS50125"/>
    </source>
</evidence>
<dbReference type="PANTHER" id="PTHR43081">
    <property type="entry name" value="ADENYLATE CYCLASE, TERMINAL-DIFFERENTIATION SPECIFIC-RELATED"/>
    <property type="match status" value="1"/>
</dbReference>
<dbReference type="CDD" id="cd07302">
    <property type="entry name" value="CHD"/>
    <property type="match status" value="1"/>
</dbReference>
<dbReference type="GO" id="GO:0035556">
    <property type="term" value="P:intracellular signal transduction"/>
    <property type="evidence" value="ECO:0007669"/>
    <property type="project" value="InterPro"/>
</dbReference>
<dbReference type="InterPro" id="IPR029787">
    <property type="entry name" value="Nucleotide_cyclase"/>
</dbReference>
<protein>
    <submittedName>
        <fullName evidence="2">Adenylate/guanylate cyclase domain-containing protein</fullName>
    </submittedName>
</protein>
<organism evidence="2 3">
    <name type="scientific">Ginsengibacter hankyongi</name>
    <dbReference type="NCBI Taxonomy" id="2607284"/>
    <lineage>
        <taxon>Bacteria</taxon>
        <taxon>Pseudomonadati</taxon>
        <taxon>Bacteroidota</taxon>
        <taxon>Chitinophagia</taxon>
        <taxon>Chitinophagales</taxon>
        <taxon>Chitinophagaceae</taxon>
        <taxon>Ginsengibacter</taxon>
    </lineage>
</organism>
<dbReference type="InterPro" id="IPR050697">
    <property type="entry name" value="Adenylyl/Guanylyl_Cyclase_3/4"/>
</dbReference>
<accession>A0A5J5IBE0</accession>
<dbReference type="GO" id="GO:0004016">
    <property type="term" value="F:adenylate cyclase activity"/>
    <property type="evidence" value="ECO:0007669"/>
    <property type="project" value="UniProtKB-ARBA"/>
</dbReference>
<dbReference type="Gene3D" id="3.30.70.1230">
    <property type="entry name" value="Nucleotide cyclase"/>
    <property type="match status" value="1"/>
</dbReference>
<sequence length="275" mass="30526">MKESKISEEEIKNTWRTFLITGDMPENVQASWFEHKSMRPIIKRLPRSPRCDICYMPFKGIGGYLTRRFLGVEASKLNPHMCNLCERFAGKYHGGVEIETAVMFIDVRNSTPMAEKLSAEEFSKKMNRFYRAVTAIFYRNYGWVQKFQGDEVGGFFVPGFAGKGFATKAVKTGRQALKSLGYNGIGEPWIQAGVGIHAGTAYVGSVMTSSGASDISILGDTVNVAARLTSQAASGEIIISEAARKATEMSTEQLEYRKLALKGKSTELDAWVMRI</sequence>
<dbReference type="Proteomes" id="UP000326903">
    <property type="component" value="Unassembled WGS sequence"/>
</dbReference>
<dbReference type="PROSITE" id="PS50125">
    <property type="entry name" value="GUANYLATE_CYCLASE_2"/>
    <property type="match status" value="1"/>
</dbReference>
<dbReference type="EMBL" id="VYQF01000015">
    <property type="protein sequence ID" value="KAA9034457.1"/>
    <property type="molecule type" value="Genomic_DNA"/>
</dbReference>
<comment type="caution">
    <text evidence="2">The sequence shown here is derived from an EMBL/GenBank/DDBJ whole genome shotgun (WGS) entry which is preliminary data.</text>
</comment>
<evidence type="ECO:0000313" key="3">
    <source>
        <dbReference type="Proteomes" id="UP000326903"/>
    </source>
</evidence>
<dbReference type="InterPro" id="IPR001054">
    <property type="entry name" value="A/G_cyclase"/>
</dbReference>
<dbReference type="PANTHER" id="PTHR43081:SF1">
    <property type="entry name" value="ADENYLATE CYCLASE, TERMINAL-DIFFERENTIATION SPECIFIC"/>
    <property type="match status" value="1"/>
</dbReference>
<feature type="domain" description="Guanylate cyclase" evidence="1">
    <location>
        <begin position="101"/>
        <end position="229"/>
    </location>
</feature>
<keyword evidence="3" id="KW-1185">Reference proteome</keyword>
<proteinExistence type="predicted"/>
<dbReference type="Pfam" id="PF00211">
    <property type="entry name" value="Guanylate_cyc"/>
    <property type="match status" value="1"/>
</dbReference>
<dbReference type="SUPFAM" id="SSF55073">
    <property type="entry name" value="Nucleotide cyclase"/>
    <property type="match status" value="1"/>
</dbReference>
<dbReference type="AlphaFoldDB" id="A0A5J5IBE0"/>
<dbReference type="RefSeq" id="WP_150417172.1">
    <property type="nucleotide sequence ID" value="NZ_VYQF01000015.1"/>
</dbReference>
<dbReference type="GO" id="GO:0009190">
    <property type="term" value="P:cyclic nucleotide biosynthetic process"/>
    <property type="evidence" value="ECO:0007669"/>
    <property type="project" value="InterPro"/>
</dbReference>
<evidence type="ECO:0000313" key="2">
    <source>
        <dbReference type="EMBL" id="KAA9034457.1"/>
    </source>
</evidence>
<name>A0A5J5IBE0_9BACT</name>
<reference evidence="2 3" key="1">
    <citation type="submission" date="2019-09" db="EMBL/GenBank/DDBJ databases">
        <title>Draft genome sequence of Ginsengibacter sp. BR5-29.</title>
        <authorList>
            <person name="Im W.-T."/>
        </authorList>
    </citation>
    <scope>NUCLEOTIDE SEQUENCE [LARGE SCALE GENOMIC DNA]</scope>
    <source>
        <strain evidence="2 3">BR5-29</strain>
    </source>
</reference>
<gene>
    <name evidence="2" type="ORF">FW778_22520</name>
</gene>